<evidence type="ECO:0000259" key="1">
    <source>
        <dbReference type="Pfam" id="PF12773"/>
    </source>
</evidence>
<evidence type="ECO:0000313" key="3">
    <source>
        <dbReference type="EMBL" id="AYQ55196.1"/>
    </source>
</evidence>
<dbReference type="InterPro" id="IPR058694">
    <property type="entry name" value="Fn3_SaeA_4th"/>
</dbReference>
<dbReference type="RefSeq" id="WP_015504944.1">
    <property type="nucleotide sequence ID" value="NZ_CP017686.1"/>
</dbReference>
<feature type="domain" description="DZANK-type" evidence="1">
    <location>
        <begin position="312"/>
        <end position="357"/>
    </location>
</feature>
<proteinExistence type="predicted"/>
<evidence type="ECO:0000313" key="4">
    <source>
        <dbReference type="Proteomes" id="UP000273278"/>
    </source>
</evidence>
<protein>
    <recommendedName>
        <fullName evidence="5">DZANK-type domain-containing protein</fullName>
    </recommendedName>
</protein>
<sequence length="1003" mass="113654">MAQERENYCYLLGLNPYREDRYSKGEIIKRIDEAEEKWRKEAQATSSSLKRKFRANTYLSMVTDMYAVIESNVLLEDEFENGRTLLESKASKLNKDVIVLHDGSSYLIPGAENELAKRLKWADVDGPTVLRASKIQPVPAPKPVDDDIMTAFEKLSDVGLYTSKELLNTLIELPSMNMDINRLDPGCRPEEVRDAFGAVERRLSAMKAGNIENQDAYIQAMRALKVVMYPDDRLAMLDRYGRCMRAMEPAIESMEEDYGQPFTSNYLHGLISIYGSHEAIDNEMAVAILEAYCCKRHFIANFSSKNTRLTICPSCKAMVADGKDTVFCPVCGKAMRIVCPHCGTTQPSTYRSCIKCGFGFEEGFREVRRERQAIMDLLAEGDVGGAEDRFGSMQERFPEFTENNDLLVRIGKASSDYRRALGRIDNDYRIRNLYDLKTTVESARIQFPRIMEADYVAERYSEACEKVQEADTLCSLAADSEGEDTMDLYIRAADKCPDHPNAVRRLRDYPPEGPADAVCQVRKDTVLLRYAVPSDRKGVSFCIYRGRNTLPEVDQSTVPLAEIPGGVFLDKTLDPGVDYYYKIHSKRWGILSRDFAQCGPAMVLSEVEGVKVETIEDGLRITYPTPRGCSRVRIWRKEEGDAGQEEVEIVHGNTGTVEDRSLKGETVYHYLFVAEYDVNGRTERSLGTVFSGKTSRYPEPVNDMEVSWNRTDGSYSARWSSTEKVVLYASPRKARIFGTAVPVEDVERWMSPVEPDEVYDNGCKFDLPDGAVIFLYPMVRIGRTAIRGREVMITNLRPFRDVEKKMDGGDCDITVTWPEGAESAIVVVSDPGAREDQPRSEKITVSRELYEKDGRIRIQMGMSNKKTVTLLAVYDVEGTKAESIPFTMDVYSGSSTKVRYSVREERVKEDRNLTRIVMDLECAEGDSIPRLAMTATNVGIPLRMNDGEVVWDSQDPIALQDGRAQTWFTMDKGKADLKRMRLFFVNKEEYSLYKLIHPLYREV</sequence>
<dbReference type="OMA" id="MAQEREN"/>
<organism evidence="3 4">
    <name type="scientific">Methanomethylophilus alvi</name>
    <dbReference type="NCBI Taxonomy" id="1291540"/>
    <lineage>
        <taxon>Archaea</taxon>
        <taxon>Methanobacteriati</taxon>
        <taxon>Thermoplasmatota</taxon>
        <taxon>Thermoplasmata</taxon>
        <taxon>Methanomassiliicoccales</taxon>
        <taxon>Methanomethylophilaceae</taxon>
        <taxon>Methanomethylophilus</taxon>
    </lineage>
</organism>
<reference evidence="3 4" key="1">
    <citation type="submission" date="2016-10" db="EMBL/GenBank/DDBJ databases">
        <title>Complete genome of the TMA-utilizing, human hosted archaeon Methanomethylophilus alvus Gen. nov, sp. nov., strain Mx-05, derived from a pure culture.</title>
        <authorList>
            <person name="Brugere J.-F."/>
            <person name="Ben Hania W."/>
            <person name="Chaudhary P.P."/>
            <person name="Gaci N."/>
            <person name="Borrel G."/>
            <person name="Cao Van Tuat L."/>
            <person name="Fardeau M.-L."/>
            <person name="Harris H.M.B."/>
            <person name="O'Toole P.W."/>
            <person name="Ollivier B."/>
        </authorList>
    </citation>
    <scope>NUCLEOTIDE SEQUENCE [LARGE SCALE GENOMIC DNA]</scope>
    <source>
        <strain evidence="3 4">Mx-05</strain>
    </source>
</reference>
<feature type="domain" description="SaeA fourth Fn3-like" evidence="2">
    <location>
        <begin position="813"/>
        <end position="887"/>
    </location>
</feature>
<dbReference type="Pfam" id="PF12773">
    <property type="entry name" value="DZR"/>
    <property type="match status" value="1"/>
</dbReference>
<evidence type="ECO:0000259" key="2">
    <source>
        <dbReference type="Pfam" id="PF25835"/>
    </source>
</evidence>
<accession>A0A3G3IH92</accession>
<dbReference type="Proteomes" id="UP000273278">
    <property type="component" value="Chromosome"/>
</dbReference>
<evidence type="ECO:0008006" key="5">
    <source>
        <dbReference type="Google" id="ProtNLM"/>
    </source>
</evidence>
<dbReference type="AlphaFoldDB" id="A0A3G3IH92"/>
<gene>
    <name evidence="3" type="ORF">BKD89_05180</name>
</gene>
<name>A0A3G3IH92_9ARCH</name>
<dbReference type="InterPro" id="IPR025874">
    <property type="entry name" value="DZR"/>
</dbReference>
<dbReference type="Pfam" id="PF25835">
    <property type="entry name" value="Fn3_SaeA_5th"/>
    <property type="match status" value="1"/>
</dbReference>
<dbReference type="GeneID" id="41321837"/>
<dbReference type="EMBL" id="CP017686">
    <property type="protein sequence ID" value="AYQ55196.1"/>
    <property type="molecule type" value="Genomic_DNA"/>
</dbReference>